<keyword evidence="4" id="KW-0411">Iron-sulfur</keyword>
<accession>A0A4R1AYX8</accession>
<evidence type="ECO:0000259" key="5">
    <source>
        <dbReference type="PROSITE" id="PS51379"/>
    </source>
</evidence>
<keyword evidence="1" id="KW-0004">4Fe-4S</keyword>
<dbReference type="PANTHER" id="PTHR43177:SF9">
    <property type="entry name" value="PROTEIN NRFC"/>
    <property type="match status" value="1"/>
</dbReference>
<keyword evidence="3" id="KW-0408">Iron</keyword>
<evidence type="ECO:0000256" key="3">
    <source>
        <dbReference type="ARBA" id="ARBA00023004"/>
    </source>
</evidence>
<dbReference type="Pfam" id="PF13247">
    <property type="entry name" value="Fer4_11"/>
    <property type="match status" value="1"/>
</dbReference>
<dbReference type="EMBL" id="SJTH01000015">
    <property type="protein sequence ID" value="TCJ03599.1"/>
    <property type="molecule type" value="Genomic_DNA"/>
</dbReference>
<dbReference type="AlphaFoldDB" id="A0A4R1AYX8"/>
<protein>
    <submittedName>
        <fullName evidence="6">4Fe-4S dicluster domain-containing protein</fullName>
    </submittedName>
</protein>
<dbReference type="InterPro" id="IPR017896">
    <property type="entry name" value="4Fe4S_Fe-S-bd"/>
</dbReference>
<dbReference type="GO" id="GO:0046872">
    <property type="term" value="F:metal ion binding"/>
    <property type="evidence" value="ECO:0007669"/>
    <property type="project" value="UniProtKB-KW"/>
</dbReference>
<dbReference type="SUPFAM" id="SSF54862">
    <property type="entry name" value="4Fe-4S ferredoxins"/>
    <property type="match status" value="1"/>
</dbReference>
<dbReference type="InterPro" id="IPR050954">
    <property type="entry name" value="ET_IronSulfur_Cluster-Binding"/>
</dbReference>
<dbReference type="PANTHER" id="PTHR43177">
    <property type="entry name" value="PROTEIN NRFC"/>
    <property type="match status" value="1"/>
</dbReference>
<evidence type="ECO:0000256" key="2">
    <source>
        <dbReference type="ARBA" id="ARBA00022723"/>
    </source>
</evidence>
<feature type="domain" description="4Fe-4S ferredoxin-type" evidence="5">
    <location>
        <begin position="75"/>
        <end position="104"/>
    </location>
</feature>
<name>A0A4R1AYX8_9BACI</name>
<reference evidence="6 7" key="1">
    <citation type="submission" date="2019-03" db="EMBL/GenBank/DDBJ databases">
        <authorList>
            <person name="Jensen L."/>
            <person name="Storgaard J."/>
            <person name="Sulaj E."/>
            <person name="Schramm A."/>
            <person name="Marshall I.P.G."/>
        </authorList>
    </citation>
    <scope>NUCLEOTIDE SEQUENCE [LARGE SCALE GENOMIC DNA]</scope>
    <source>
        <strain evidence="6 7">2017H2G3</strain>
    </source>
</reference>
<dbReference type="CDD" id="cd16371">
    <property type="entry name" value="DMSOR_beta_like"/>
    <property type="match status" value="1"/>
</dbReference>
<dbReference type="Pfam" id="PF12800">
    <property type="entry name" value="Fer4_4"/>
    <property type="match status" value="1"/>
</dbReference>
<dbReference type="STRING" id="1742358.GCA_001439605_03927"/>
<evidence type="ECO:0000313" key="6">
    <source>
        <dbReference type="EMBL" id="TCJ03599.1"/>
    </source>
</evidence>
<dbReference type="PROSITE" id="PS51379">
    <property type="entry name" value="4FE4S_FER_2"/>
    <property type="match status" value="1"/>
</dbReference>
<dbReference type="RefSeq" id="WP_057761525.1">
    <property type="nucleotide sequence ID" value="NZ_LMBX01000003.1"/>
</dbReference>
<dbReference type="Proteomes" id="UP000293846">
    <property type="component" value="Unassembled WGS sequence"/>
</dbReference>
<keyword evidence="7" id="KW-1185">Reference proteome</keyword>
<dbReference type="Gene3D" id="3.30.70.20">
    <property type="match status" value="2"/>
</dbReference>
<gene>
    <name evidence="6" type="ORF">E0Y62_13515</name>
</gene>
<dbReference type="GO" id="GO:0051539">
    <property type="term" value="F:4 iron, 4 sulfur cluster binding"/>
    <property type="evidence" value="ECO:0007669"/>
    <property type="project" value="UniProtKB-KW"/>
</dbReference>
<dbReference type="PROSITE" id="PS00198">
    <property type="entry name" value="4FE4S_FER_1"/>
    <property type="match status" value="1"/>
</dbReference>
<dbReference type="OrthoDB" id="9779457at2"/>
<evidence type="ECO:0000256" key="4">
    <source>
        <dbReference type="ARBA" id="ARBA00023014"/>
    </source>
</evidence>
<proteinExistence type="predicted"/>
<evidence type="ECO:0000256" key="1">
    <source>
        <dbReference type="ARBA" id="ARBA00022485"/>
    </source>
</evidence>
<keyword evidence="2" id="KW-0479">Metal-binding</keyword>
<sequence length="183" mass="20424">MVKQMGFVFNVDLCFGCMACEIACRNENQTDSTVRWRKVSRLTDDSFLSVSCNHCNSPECFRVCPENAFTKRGDGIVQINSDLCIGCGLCIEACPYGAPQYDPLTQKASKCQMCYPRQDKGLPPACVESCSTEALTFVDLNIFCDKKMVGTIPGFPDTRLTNPSIAFYPAIERNRYFLKSSNK</sequence>
<comment type="caution">
    <text evidence="6">The sequence shown here is derived from an EMBL/GenBank/DDBJ whole genome shotgun (WGS) entry which is preliminary data.</text>
</comment>
<evidence type="ECO:0000313" key="7">
    <source>
        <dbReference type="Proteomes" id="UP000293846"/>
    </source>
</evidence>
<organism evidence="6 7">
    <name type="scientific">Cytobacillus praedii</name>
    <dbReference type="NCBI Taxonomy" id="1742358"/>
    <lineage>
        <taxon>Bacteria</taxon>
        <taxon>Bacillati</taxon>
        <taxon>Bacillota</taxon>
        <taxon>Bacilli</taxon>
        <taxon>Bacillales</taxon>
        <taxon>Bacillaceae</taxon>
        <taxon>Cytobacillus</taxon>
    </lineage>
</organism>
<dbReference type="InterPro" id="IPR017900">
    <property type="entry name" value="4Fe4S_Fe_S_CS"/>
</dbReference>